<dbReference type="InterPro" id="IPR050565">
    <property type="entry name" value="LYPA1-2/EST-like"/>
</dbReference>
<accession>A0A167KED0</accession>
<keyword evidence="4" id="KW-1185">Reference proteome</keyword>
<reference evidence="3 4" key="1">
    <citation type="journal article" date="2016" name="Genome Biol. Evol.">
        <title>Divergent and convergent evolution of fungal pathogenicity.</title>
        <authorList>
            <person name="Shang Y."/>
            <person name="Xiao G."/>
            <person name="Zheng P."/>
            <person name="Cen K."/>
            <person name="Zhan S."/>
            <person name="Wang C."/>
        </authorList>
    </citation>
    <scope>NUCLEOTIDE SEQUENCE [LARGE SCALE GENOMIC DNA]</scope>
    <source>
        <strain evidence="3 4">RCEF 4871</strain>
    </source>
</reference>
<proteinExistence type="inferred from homology"/>
<dbReference type="PANTHER" id="PTHR10655:SF64">
    <property type="entry name" value="PHOSPHOLIPASE_CARBOXYLESTERASE_THIOESTERASE DOMAIN-CONTAINING PROTEIN"/>
    <property type="match status" value="1"/>
</dbReference>
<feature type="domain" description="Phospholipase/carboxylesterase/thioesterase" evidence="2">
    <location>
        <begin position="22"/>
        <end position="164"/>
    </location>
</feature>
<dbReference type="GO" id="GO:0008474">
    <property type="term" value="F:palmitoyl-(protein) hydrolase activity"/>
    <property type="evidence" value="ECO:0007669"/>
    <property type="project" value="TreeGrafter"/>
</dbReference>
<dbReference type="GO" id="GO:0052689">
    <property type="term" value="F:carboxylic ester hydrolase activity"/>
    <property type="evidence" value="ECO:0007669"/>
    <property type="project" value="TreeGrafter"/>
</dbReference>
<dbReference type="OrthoDB" id="2418081at2759"/>
<dbReference type="Gene3D" id="3.40.50.1820">
    <property type="entry name" value="alpha/beta hydrolase"/>
    <property type="match status" value="1"/>
</dbReference>
<name>A0A167KED0_METRR</name>
<dbReference type="OMA" id="LGHWYSE"/>
<dbReference type="Pfam" id="PF02230">
    <property type="entry name" value="Abhydrolase_2"/>
    <property type="match status" value="1"/>
</dbReference>
<protein>
    <submittedName>
        <fullName evidence="3">Phospholipase/carboxylesterase/thioesterase</fullName>
    </submittedName>
</protein>
<dbReference type="EMBL" id="AZHC01000001">
    <property type="protein sequence ID" value="OAA51619.1"/>
    <property type="molecule type" value="Genomic_DNA"/>
</dbReference>
<dbReference type="PANTHER" id="PTHR10655">
    <property type="entry name" value="LYSOPHOSPHOLIPASE-RELATED"/>
    <property type="match status" value="1"/>
</dbReference>
<comment type="caution">
    <text evidence="3">The sequence shown here is derived from an EMBL/GenBank/DDBJ whole genome shotgun (WGS) entry which is preliminary data.</text>
</comment>
<comment type="similarity">
    <text evidence="1">Belongs to the AB hydrolase superfamily. AB hydrolase 2 family.</text>
</comment>
<gene>
    <name evidence="3" type="ORF">NOR_00212</name>
</gene>
<dbReference type="InterPro" id="IPR003140">
    <property type="entry name" value="PLipase/COase/thioEstase"/>
</dbReference>
<dbReference type="GO" id="GO:0005737">
    <property type="term" value="C:cytoplasm"/>
    <property type="evidence" value="ECO:0007669"/>
    <property type="project" value="TreeGrafter"/>
</dbReference>
<evidence type="ECO:0000313" key="4">
    <source>
        <dbReference type="Proteomes" id="UP000243498"/>
    </source>
</evidence>
<evidence type="ECO:0000256" key="1">
    <source>
        <dbReference type="ARBA" id="ARBA00006499"/>
    </source>
</evidence>
<sequence length="295" mass="32876">MSKSTKLAIGEFPPSITIPPIAHPHDITIIFLHGRGFNAQKFCGPLLQTNVGNYSLREALPHARFVFPTAPLSRATKYRRTLMHQWYDGTGDWEPEARGGMQPSVEHIHDLIRSETELVGNNSKRIVLAGFSQGGAMALMSGLIWQGDPLGAMVDLCGFMPLVSHLLGVLEHGLSTDENDDVEFADDVDVFERSQSSDARTMHQKVLDELREEAELPRIHQSSDFRFCPIPVFIGHGNADREVVVQQSSQAALLLRKLGLDVDFRSYEGLGHWYSAGMLKDMVQFLAKQRKSSQP</sequence>
<dbReference type="SUPFAM" id="SSF53474">
    <property type="entry name" value="alpha/beta-Hydrolases"/>
    <property type="match status" value="1"/>
</dbReference>
<evidence type="ECO:0000313" key="3">
    <source>
        <dbReference type="EMBL" id="OAA51619.1"/>
    </source>
</evidence>
<dbReference type="InterPro" id="IPR029058">
    <property type="entry name" value="AB_hydrolase_fold"/>
</dbReference>
<evidence type="ECO:0000259" key="2">
    <source>
        <dbReference type="Pfam" id="PF02230"/>
    </source>
</evidence>
<dbReference type="STRING" id="1081105.A0A167KED0"/>
<organism evidence="3 4">
    <name type="scientific">Metarhizium rileyi (strain RCEF 4871)</name>
    <name type="common">Nomuraea rileyi</name>
    <dbReference type="NCBI Taxonomy" id="1649241"/>
    <lineage>
        <taxon>Eukaryota</taxon>
        <taxon>Fungi</taxon>
        <taxon>Dikarya</taxon>
        <taxon>Ascomycota</taxon>
        <taxon>Pezizomycotina</taxon>
        <taxon>Sordariomycetes</taxon>
        <taxon>Hypocreomycetidae</taxon>
        <taxon>Hypocreales</taxon>
        <taxon>Clavicipitaceae</taxon>
        <taxon>Metarhizium</taxon>
    </lineage>
</organism>
<dbReference type="AlphaFoldDB" id="A0A167KED0"/>
<dbReference type="Proteomes" id="UP000243498">
    <property type="component" value="Unassembled WGS sequence"/>
</dbReference>